<keyword evidence="4" id="KW-1185">Reference proteome</keyword>
<gene>
    <name evidence="3" type="ORF">NK125_00650</name>
</gene>
<dbReference type="EMBL" id="JAMZFW010000001">
    <property type="protein sequence ID" value="MCP1100919.1"/>
    <property type="molecule type" value="Genomic_DNA"/>
</dbReference>
<dbReference type="Gene3D" id="1.10.10.10">
    <property type="entry name" value="Winged helix-like DNA-binding domain superfamily/Winged helix DNA-binding domain"/>
    <property type="match status" value="1"/>
</dbReference>
<dbReference type="InterPro" id="IPR013196">
    <property type="entry name" value="HTH_11"/>
</dbReference>
<dbReference type="PANTHER" id="PTHR40068:SF1">
    <property type="entry name" value="TRANSCRIPTION REPRESSOR NIAR-RELATED"/>
    <property type="match status" value="1"/>
</dbReference>
<feature type="domain" description="Helix-turn-helix type 11" evidence="2">
    <location>
        <begin position="6"/>
        <end position="58"/>
    </location>
</feature>
<dbReference type="PANTHER" id="PTHR40068">
    <property type="entry name" value="TRANSCRIPTION REPRESSOR NIAR-RELATED"/>
    <property type="match status" value="1"/>
</dbReference>
<name>A0ABT1E520_9FIRM</name>
<evidence type="ECO:0000313" key="3">
    <source>
        <dbReference type="EMBL" id="MCP1100919.1"/>
    </source>
</evidence>
<dbReference type="SUPFAM" id="SSF75500">
    <property type="entry name" value="Putative transcriptional regulator TM1602, C-terminal domain"/>
    <property type="match status" value="1"/>
</dbReference>
<protein>
    <submittedName>
        <fullName evidence="3">Transcription repressor NadR</fullName>
    </submittedName>
</protein>
<evidence type="ECO:0000259" key="1">
    <source>
        <dbReference type="Pfam" id="PF02829"/>
    </source>
</evidence>
<proteinExistence type="predicted"/>
<dbReference type="InterPro" id="IPR036388">
    <property type="entry name" value="WH-like_DNA-bd_sf"/>
</dbReference>
<dbReference type="Pfam" id="PF02829">
    <property type="entry name" value="3H"/>
    <property type="match status" value="1"/>
</dbReference>
<dbReference type="Proteomes" id="UP001523566">
    <property type="component" value="Unassembled WGS sequence"/>
</dbReference>
<evidence type="ECO:0000259" key="2">
    <source>
        <dbReference type="Pfam" id="PF08279"/>
    </source>
</evidence>
<dbReference type="RefSeq" id="WP_262064705.1">
    <property type="nucleotide sequence ID" value="NZ_JAMXOD010000001.1"/>
</dbReference>
<accession>A0ABT1E520</accession>
<dbReference type="InterPro" id="IPR004173">
    <property type="entry name" value="3H_domain"/>
</dbReference>
<dbReference type="InterPro" id="IPR036390">
    <property type="entry name" value="WH_DNA-bd_sf"/>
</dbReference>
<feature type="domain" description="3H" evidence="1">
    <location>
        <begin position="74"/>
        <end position="169"/>
    </location>
</feature>
<dbReference type="Gene3D" id="3.30.1340.20">
    <property type="entry name" value="3H domain"/>
    <property type="match status" value="1"/>
</dbReference>
<organism evidence="3 4">
    <name type="scientific">Aequitasia blattaphilus</name>
    <dbReference type="NCBI Taxonomy" id="2949332"/>
    <lineage>
        <taxon>Bacteria</taxon>
        <taxon>Bacillati</taxon>
        <taxon>Bacillota</taxon>
        <taxon>Clostridia</taxon>
        <taxon>Lachnospirales</taxon>
        <taxon>Lachnospiraceae</taxon>
        <taxon>Aequitasia</taxon>
    </lineage>
</organism>
<dbReference type="InterPro" id="IPR035922">
    <property type="entry name" value="3H_dom_sf"/>
</dbReference>
<reference evidence="3 4" key="1">
    <citation type="journal article" date="2022" name="Genome Biol. Evol.">
        <title>Host diet, physiology and behaviors set the stage for Lachnospiraceae cladogenesis.</title>
        <authorList>
            <person name="Vera-Ponce De Leon A."/>
            <person name="Schneider M."/>
            <person name="Jahnes B.C."/>
            <person name="Sadowski V."/>
            <person name="Camuy-Velez L.A."/>
            <person name="Duan J."/>
            <person name="Sabree Z.L."/>
        </authorList>
    </citation>
    <scope>NUCLEOTIDE SEQUENCE [LARGE SCALE GENOMIC DNA]</scope>
    <source>
        <strain evidence="3 4">PAL113</strain>
    </source>
</reference>
<sequence length="171" mass="19433">MTGEKRRELILSHIKDADIPISGSELAKHFQVSRQVIVQDIALLRVADYNIVATNKGYVLNTAGDTDTPRRILKVRHSSDDILDELYTFVDHGARILNVFVNHKIYGRVEAPMNIKSRRDANLFLNDIKSGKSTPLMNITSGYHYHTIEADSEEILDDVENALKEKKYLII</sequence>
<dbReference type="Pfam" id="PF08279">
    <property type="entry name" value="HTH_11"/>
    <property type="match status" value="1"/>
</dbReference>
<dbReference type="InterPro" id="IPR026043">
    <property type="entry name" value="NadR"/>
</dbReference>
<dbReference type="SUPFAM" id="SSF46785">
    <property type="entry name" value="Winged helix' DNA-binding domain"/>
    <property type="match status" value="1"/>
</dbReference>
<evidence type="ECO:0000313" key="4">
    <source>
        <dbReference type="Proteomes" id="UP001523566"/>
    </source>
</evidence>
<comment type="caution">
    <text evidence="3">The sequence shown here is derived from an EMBL/GenBank/DDBJ whole genome shotgun (WGS) entry which is preliminary data.</text>
</comment>
<dbReference type="PIRSF" id="PIRSF037847">
    <property type="entry name" value="NiaR"/>
    <property type="match status" value="1"/>
</dbReference>